<dbReference type="Gene3D" id="1.25.40.10">
    <property type="entry name" value="Tetratricopeptide repeat domain"/>
    <property type="match status" value="1"/>
</dbReference>
<feature type="signal peptide" evidence="1">
    <location>
        <begin position="1"/>
        <end position="19"/>
    </location>
</feature>
<name>A0A7W7K053_9SPHN</name>
<dbReference type="Proteomes" id="UP000575241">
    <property type="component" value="Unassembled WGS sequence"/>
</dbReference>
<organism evidence="2 3">
    <name type="scientific">Sphingomonas kyeonggiensis</name>
    <dbReference type="NCBI Taxonomy" id="1268553"/>
    <lineage>
        <taxon>Bacteria</taxon>
        <taxon>Pseudomonadati</taxon>
        <taxon>Pseudomonadota</taxon>
        <taxon>Alphaproteobacteria</taxon>
        <taxon>Sphingomonadales</taxon>
        <taxon>Sphingomonadaceae</taxon>
        <taxon>Sphingomonas</taxon>
    </lineage>
</organism>
<dbReference type="InterPro" id="IPR011990">
    <property type="entry name" value="TPR-like_helical_dom_sf"/>
</dbReference>
<reference evidence="2 3" key="1">
    <citation type="submission" date="2020-08" db="EMBL/GenBank/DDBJ databases">
        <title>Functional genomics of gut bacteria from endangered species of beetles.</title>
        <authorList>
            <person name="Carlos-Shanley C."/>
        </authorList>
    </citation>
    <scope>NUCLEOTIDE SEQUENCE [LARGE SCALE GENOMIC DNA]</scope>
    <source>
        <strain evidence="2 3">S00224</strain>
    </source>
</reference>
<feature type="chain" id="PRO_5031400631" evidence="1">
    <location>
        <begin position="20"/>
        <end position="506"/>
    </location>
</feature>
<keyword evidence="1" id="KW-0732">Signal</keyword>
<dbReference type="RefSeq" id="WP_184164719.1">
    <property type="nucleotide sequence ID" value="NZ_JACHLN010000001.1"/>
</dbReference>
<evidence type="ECO:0000256" key="1">
    <source>
        <dbReference type="SAM" id="SignalP"/>
    </source>
</evidence>
<dbReference type="SUPFAM" id="SSF48452">
    <property type="entry name" value="TPR-like"/>
    <property type="match status" value="1"/>
</dbReference>
<comment type="caution">
    <text evidence="2">The sequence shown here is derived from an EMBL/GenBank/DDBJ whole genome shotgun (WGS) entry which is preliminary data.</text>
</comment>
<evidence type="ECO:0000313" key="2">
    <source>
        <dbReference type="EMBL" id="MBB4838494.1"/>
    </source>
</evidence>
<keyword evidence="3" id="KW-1185">Reference proteome</keyword>
<gene>
    <name evidence="2" type="ORF">HNP52_001545</name>
</gene>
<dbReference type="EMBL" id="JACHLN010000001">
    <property type="protein sequence ID" value="MBB4838494.1"/>
    <property type="molecule type" value="Genomic_DNA"/>
</dbReference>
<accession>A0A7W7K053</accession>
<dbReference type="AlphaFoldDB" id="A0A7W7K053"/>
<evidence type="ECO:0000313" key="3">
    <source>
        <dbReference type="Proteomes" id="UP000575241"/>
    </source>
</evidence>
<protein>
    <submittedName>
        <fullName evidence="2">Tetratricopeptide (TPR) repeat protein</fullName>
    </submittedName>
</protein>
<proteinExistence type="predicted"/>
<sequence length="506" mass="54509">MLRVFLALMLLAMPAVARADWYEASTPHFVVYAEGNPDRLEAFATRLERLDRAIRLMVGQKDTEIARASRVTVFMVDDVAAVEKLSRSGLAGFFSARASGSFAVVTQERAGSGDTALKPMQVLLHEYGHHLMWSLDPDTAYPGWLIEGFAEFNATARFGTDGSVTLGEPPLYRGIAILGETMPIEKLLTADARSLSEEEMSAFYGRAWLLTHYLRIGAQQRSTQLGAYIAALKAGEPSLEAARAAFGDLKRLDGELDVYKKRHLPISTIPGDRLAIGPVTLRKLPAGAAAIMDVRIRSRVAVTAANAADIYADARHAAAPWPNDADAQLVLAGAALDASDYAGATAAADRALAADPKLLRALTFKATARMVAARKASDARAETWNGVRSLLSSANRLDPRDPLPLWLYYRSFAEQGAAPPEIAKDGLATAFQLAPYDKSLRFDTAAMYLQERNGGAARTLLAPLAYDPHGRATAKIATALIAKIDAGDIEGAIEMLEKPADERSGK</sequence>